<name>M6WBX6_LEPBO</name>
<reference evidence="2 3" key="1">
    <citation type="submission" date="2013-01" db="EMBL/GenBank/DDBJ databases">
        <authorList>
            <person name="Harkins D.M."/>
            <person name="Durkin A.S."/>
            <person name="Brinkac L.M."/>
            <person name="Haft D.H."/>
            <person name="Selengut J.D."/>
            <person name="Sanka R."/>
            <person name="DePew J."/>
            <person name="Purushe J."/>
            <person name="Picardeau M."/>
            <person name="Werts C."/>
            <person name="Goarant C."/>
            <person name="Vinetz J.M."/>
            <person name="Sutton G.G."/>
            <person name="Nierman W.C."/>
            <person name="Fouts D.E."/>
        </authorList>
    </citation>
    <scope>NUCLEOTIDE SEQUENCE [LARGE SCALE GENOMIC DNA]</scope>
    <source>
        <strain evidence="2 3">200901868</strain>
    </source>
</reference>
<protein>
    <submittedName>
        <fullName evidence="2">Cyclic diguanylate phosphodiesterase (EAL) domain protein</fullName>
    </submittedName>
</protein>
<proteinExistence type="predicted"/>
<feature type="domain" description="EAL" evidence="1">
    <location>
        <begin position="176"/>
        <end position="435"/>
    </location>
</feature>
<dbReference type="PANTHER" id="PTHR33121:SF71">
    <property type="entry name" value="OXYGEN SENSOR PROTEIN DOSP"/>
    <property type="match status" value="1"/>
</dbReference>
<dbReference type="Proteomes" id="UP000012159">
    <property type="component" value="Unassembled WGS sequence"/>
</dbReference>
<dbReference type="STRING" id="1192866.LEP1GSC133_3532"/>
<dbReference type="InterPro" id="IPR050706">
    <property type="entry name" value="Cyclic-di-GMP_PDE-like"/>
</dbReference>
<accession>M6WBX6</accession>
<dbReference type="GO" id="GO:0071111">
    <property type="term" value="F:cyclic-guanylate-specific phosphodiesterase activity"/>
    <property type="evidence" value="ECO:0007669"/>
    <property type="project" value="InterPro"/>
</dbReference>
<evidence type="ECO:0000313" key="2">
    <source>
        <dbReference type="EMBL" id="EMO62719.1"/>
    </source>
</evidence>
<dbReference type="AlphaFoldDB" id="M6WBX6"/>
<gene>
    <name evidence="2" type="ORF">LEP1GSC133_3532</name>
</gene>
<evidence type="ECO:0000313" key="3">
    <source>
        <dbReference type="Proteomes" id="UP000012159"/>
    </source>
</evidence>
<comment type="caution">
    <text evidence="2">The sequence shown here is derived from an EMBL/GenBank/DDBJ whole genome shotgun (WGS) entry which is preliminary data.</text>
</comment>
<dbReference type="PANTHER" id="PTHR33121">
    <property type="entry name" value="CYCLIC DI-GMP PHOSPHODIESTERASE PDEF"/>
    <property type="match status" value="1"/>
</dbReference>
<dbReference type="InterPro" id="IPR001633">
    <property type="entry name" value="EAL_dom"/>
</dbReference>
<organism evidence="2 3">
    <name type="scientific">Leptospira borgpetersenii serovar Pomona str. 200901868</name>
    <dbReference type="NCBI Taxonomy" id="1192866"/>
    <lineage>
        <taxon>Bacteria</taxon>
        <taxon>Pseudomonadati</taxon>
        <taxon>Spirochaetota</taxon>
        <taxon>Spirochaetia</taxon>
        <taxon>Leptospirales</taxon>
        <taxon>Leptospiraceae</taxon>
        <taxon>Leptospira</taxon>
    </lineage>
</organism>
<dbReference type="InterPro" id="IPR035919">
    <property type="entry name" value="EAL_sf"/>
</dbReference>
<evidence type="ECO:0000259" key="1">
    <source>
        <dbReference type="PROSITE" id="PS50883"/>
    </source>
</evidence>
<sequence>MELLERIGSDFRLTDFLNKVKMTTSKSLKIRSFDEGEIEQFKNVFINENRGKPIVLLRFQDIKSLSFIDFLQLVPIKISELCPGVENHYSYYCYGDKKNLLIGVAPSQMSGGSNGFLNFDSLLGRFREISIKNGSMNFDFGIARTQCNYISYVDEIFHELEVSSLKNLQDNLIRWSWTYLNRVNDYFAGEKADAVIQPIIYYNHKTHTYSMKGGEVFVGGEAYSGYADLIRDIPHDQDLNRIELLILEKLTVCCNGAPGLLKFNISPQTLIDTFDTDEKVTRFHNLLLNQNLNPALIRMELIEKPYEEVDVTLKSVCKRFWNFGISFAADDFGVKSQSHQIVLDLGEMIKEFKLDPISFKFKANQDLTKFLDNLAFIDYCRRLSDNREAIITAEALEDIDSLNFLITHQVYYFQTNLFCKKISVEEYKEIFKDMQDLPETIVNQILSSEELLFRLSKKGNIFKLAKELELVS</sequence>
<dbReference type="PROSITE" id="PS50883">
    <property type="entry name" value="EAL"/>
    <property type="match status" value="1"/>
</dbReference>
<dbReference type="SUPFAM" id="SSF141868">
    <property type="entry name" value="EAL domain-like"/>
    <property type="match status" value="1"/>
</dbReference>
<dbReference type="EMBL" id="AKWF02000075">
    <property type="protein sequence ID" value="EMO62719.1"/>
    <property type="molecule type" value="Genomic_DNA"/>
</dbReference>
<dbReference type="Gene3D" id="3.20.20.450">
    <property type="entry name" value="EAL domain"/>
    <property type="match status" value="1"/>
</dbReference>